<name>A0A7R8H517_LEPSM</name>
<keyword evidence="2" id="KW-0378">Hydrolase</keyword>
<dbReference type="PROSITE" id="PS51767">
    <property type="entry name" value="PEPTIDASE_A1"/>
    <property type="match status" value="1"/>
</dbReference>
<evidence type="ECO:0000313" key="2">
    <source>
        <dbReference type="EMBL" id="CAF2873055.1"/>
    </source>
</evidence>
<evidence type="ECO:0000256" key="1">
    <source>
        <dbReference type="ARBA" id="ARBA00007447"/>
    </source>
</evidence>
<dbReference type="Pfam" id="PF00026">
    <property type="entry name" value="Asp"/>
    <property type="match status" value="2"/>
</dbReference>
<dbReference type="PANTHER" id="PTHR47966">
    <property type="entry name" value="BETA-SITE APP-CLEAVING ENZYME, ISOFORM A-RELATED"/>
    <property type="match status" value="1"/>
</dbReference>
<dbReference type="SUPFAM" id="SSF50630">
    <property type="entry name" value="Acid proteases"/>
    <property type="match status" value="1"/>
</dbReference>
<protein>
    <submittedName>
        <fullName evidence="2">CTSD</fullName>
        <ecNumber evidence="2">3.4.23.5</ecNumber>
    </submittedName>
</protein>
<dbReference type="PRINTS" id="PR00792">
    <property type="entry name" value="PEPSIN"/>
</dbReference>
<dbReference type="PANTHER" id="PTHR47966:SF51">
    <property type="entry name" value="BETA-SITE APP-CLEAVING ENZYME, ISOFORM A-RELATED"/>
    <property type="match status" value="1"/>
</dbReference>
<dbReference type="AlphaFoldDB" id="A0A7R8H517"/>
<dbReference type="GO" id="GO:0006508">
    <property type="term" value="P:proteolysis"/>
    <property type="evidence" value="ECO:0007669"/>
    <property type="project" value="InterPro"/>
</dbReference>
<dbReference type="InterPro" id="IPR021109">
    <property type="entry name" value="Peptidase_aspartic_dom_sf"/>
</dbReference>
<dbReference type="Gene3D" id="2.40.70.10">
    <property type="entry name" value="Acid Proteases"/>
    <property type="match status" value="2"/>
</dbReference>
<dbReference type="InterPro" id="IPR033121">
    <property type="entry name" value="PEPTIDASE_A1"/>
</dbReference>
<dbReference type="InterPro" id="IPR001461">
    <property type="entry name" value="Aspartic_peptidase_A1"/>
</dbReference>
<dbReference type="EMBL" id="HG994581">
    <property type="protein sequence ID" value="CAF2873055.1"/>
    <property type="molecule type" value="Genomic_DNA"/>
</dbReference>
<accession>A0A7R8H517</accession>
<evidence type="ECO:0000313" key="3">
    <source>
        <dbReference type="Proteomes" id="UP000675881"/>
    </source>
</evidence>
<gene>
    <name evidence="2" type="ORF">LSAA_6666</name>
</gene>
<organism evidence="2 3">
    <name type="scientific">Lepeophtheirus salmonis</name>
    <name type="common">Salmon louse</name>
    <name type="synonym">Caligus salmonis</name>
    <dbReference type="NCBI Taxonomy" id="72036"/>
    <lineage>
        <taxon>Eukaryota</taxon>
        <taxon>Metazoa</taxon>
        <taxon>Ecdysozoa</taxon>
        <taxon>Arthropoda</taxon>
        <taxon>Crustacea</taxon>
        <taxon>Multicrustacea</taxon>
        <taxon>Hexanauplia</taxon>
        <taxon>Copepoda</taxon>
        <taxon>Siphonostomatoida</taxon>
        <taxon>Caligidae</taxon>
        <taxon>Lepeophtheirus</taxon>
    </lineage>
</organism>
<dbReference type="Proteomes" id="UP000675881">
    <property type="component" value="Chromosome 2"/>
</dbReference>
<dbReference type="GO" id="GO:0004190">
    <property type="term" value="F:aspartic-type endopeptidase activity"/>
    <property type="evidence" value="ECO:0007669"/>
    <property type="project" value="UniProtKB-EC"/>
</dbReference>
<sequence>MDSMKMGNESIGCAGTEENPGCMAIVDTGCSLSVGPKKEVEAINKRLEQSLSYQDLLKPCLTPNEYIWKVTQQGVSQCISGFMGMDLPMGPWWILGDNFIGTYYSVFDMGNARVGLAKAIKNPEV</sequence>
<reference evidence="2" key="1">
    <citation type="submission" date="2021-02" db="EMBL/GenBank/DDBJ databases">
        <authorList>
            <person name="Bekaert M."/>
        </authorList>
    </citation>
    <scope>NUCLEOTIDE SEQUENCE</scope>
    <source>
        <strain evidence="2">IoA-00</strain>
    </source>
</reference>
<dbReference type="OrthoDB" id="771136at2759"/>
<dbReference type="EC" id="3.4.23.5" evidence="2"/>
<keyword evidence="3" id="KW-1185">Reference proteome</keyword>
<proteinExistence type="inferred from homology"/>
<comment type="similarity">
    <text evidence="1">Belongs to the peptidase A1 family.</text>
</comment>